<dbReference type="GO" id="GO:0006913">
    <property type="term" value="P:nucleocytoplasmic transport"/>
    <property type="evidence" value="ECO:0007669"/>
    <property type="project" value="TreeGrafter"/>
</dbReference>
<dbReference type="HOGENOM" id="CLU_029751_0_0_1"/>
<protein>
    <submittedName>
        <fullName evidence="4">Uncharacterized protein</fullName>
    </submittedName>
</protein>
<evidence type="ECO:0000313" key="5">
    <source>
        <dbReference type="Proteomes" id="UP000013827"/>
    </source>
</evidence>
<organism evidence="4 5">
    <name type="scientific">Emiliania huxleyi (strain CCMP1516)</name>
    <dbReference type="NCBI Taxonomy" id="280463"/>
    <lineage>
        <taxon>Eukaryota</taxon>
        <taxon>Haptista</taxon>
        <taxon>Haptophyta</taxon>
        <taxon>Prymnesiophyceae</taxon>
        <taxon>Isochrysidales</taxon>
        <taxon>Noelaerhabdaceae</taxon>
        <taxon>Emiliania</taxon>
    </lineage>
</organism>
<dbReference type="Pfam" id="PF13516">
    <property type="entry name" value="LRR_6"/>
    <property type="match status" value="5"/>
</dbReference>
<dbReference type="STRING" id="2903.R1E0B6"/>
<dbReference type="GO" id="GO:0048471">
    <property type="term" value="C:perinuclear region of cytoplasm"/>
    <property type="evidence" value="ECO:0007669"/>
    <property type="project" value="TreeGrafter"/>
</dbReference>
<dbReference type="Gene3D" id="3.80.10.10">
    <property type="entry name" value="Ribonuclease Inhibitor"/>
    <property type="match status" value="2"/>
</dbReference>
<dbReference type="EnsemblProtists" id="EOD20260">
    <property type="protein sequence ID" value="EOD20260"/>
    <property type="gene ID" value="EMIHUDRAFT_117661"/>
</dbReference>
<dbReference type="SMART" id="SM00368">
    <property type="entry name" value="LRR_RI"/>
    <property type="match status" value="5"/>
</dbReference>
<dbReference type="PaxDb" id="2903-EOD20260"/>
<keyword evidence="1" id="KW-0343">GTPase activation</keyword>
<evidence type="ECO:0000256" key="1">
    <source>
        <dbReference type="ARBA" id="ARBA00022468"/>
    </source>
</evidence>
<dbReference type="InterPro" id="IPR027038">
    <property type="entry name" value="RanGap"/>
</dbReference>
<dbReference type="PANTHER" id="PTHR24113:SF12">
    <property type="entry name" value="RAN GTPASE-ACTIVATING PROTEIN 1"/>
    <property type="match status" value="1"/>
</dbReference>
<dbReference type="GO" id="GO:0031267">
    <property type="term" value="F:small GTPase binding"/>
    <property type="evidence" value="ECO:0007669"/>
    <property type="project" value="TreeGrafter"/>
</dbReference>
<name>A0A0D3J9S5_EMIH1</name>
<dbReference type="InterPro" id="IPR001611">
    <property type="entry name" value="Leu-rich_rpt"/>
</dbReference>
<dbReference type="PANTHER" id="PTHR24113">
    <property type="entry name" value="RAN GTPASE-ACTIVATING PROTEIN 1"/>
    <property type="match status" value="1"/>
</dbReference>
<dbReference type="PROSITE" id="PS51450">
    <property type="entry name" value="LRR"/>
    <property type="match status" value="1"/>
</dbReference>
<evidence type="ECO:0000313" key="4">
    <source>
        <dbReference type="EnsemblProtists" id="EOD20260"/>
    </source>
</evidence>
<dbReference type="eggNOG" id="KOG4308">
    <property type="taxonomic scope" value="Eukaryota"/>
</dbReference>
<reference evidence="5" key="1">
    <citation type="journal article" date="2013" name="Nature">
        <title>Pan genome of the phytoplankton Emiliania underpins its global distribution.</title>
        <authorList>
            <person name="Read B.A."/>
            <person name="Kegel J."/>
            <person name="Klute M.J."/>
            <person name="Kuo A."/>
            <person name="Lefebvre S.C."/>
            <person name="Maumus F."/>
            <person name="Mayer C."/>
            <person name="Miller J."/>
            <person name="Monier A."/>
            <person name="Salamov A."/>
            <person name="Young J."/>
            <person name="Aguilar M."/>
            <person name="Claverie J.M."/>
            <person name="Frickenhaus S."/>
            <person name="Gonzalez K."/>
            <person name="Herman E.K."/>
            <person name="Lin Y.C."/>
            <person name="Napier J."/>
            <person name="Ogata H."/>
            <person name="Sarno A.F."/>
            <person name="Shmutz J."/>
            <person name="Schroeder D."/>
            <person name="de Vargas C."/>
            <person name="Verret F."/>
            <person name="von Dassow P."/>
            <person name="Valentin K."/>
            <person name="Van de Peer Y."/>
            <person name="Wheeler G."/>
            <person name="Dacks J.B."/>
            <person name="Delwiche C.F."/>
            <person name="Dyhrman S.T."/>
            <person name="Glockner G."/>
            <person name="John U."/>
            <person name="Richards T."/>
            <person name="Worden A.Z."/>
            <person name="Zhang X."/>
            <person name="Grigoriev I.V."/>
            <person name="Allen A.E."/>
            <person name="Bidle K."/>
            <person name="Borodovsky M."/>
            <person name="Bowler C."/>
            <person name="Brownlee C."/>
            <person name="Cock J.M."/>
            <person name="Elias M."/>
            <person name="Gladyshev V.N."/>
            <person name="Groth M."/>
            <person name="Guda C."/>
            <person name="Hadaegh A."/>
            <person name="Iglesias-Rodriguez M.D."/>
            <person name="Jenkins J."/>
            <person name="Jones B.M."/>
            <person name="Lawson T."/>
            <person name="Leese F."/>
            <person name="Lindquist E."/>
            <person name="Lobanov A."/>
            <person name="Lomsadze A."/>
            <person name="Malik S.B."/>
            <person name="Marsh M.E."/>
            <person name="Mackinder L."/>
            <person name="Mock T."/>
            <person name="Mueller-Roeber B."/>
            <person name="Pagarete A."/>
            <person name="Parker M."/>
            <person name="Probert I."/>
            <person name="Quesneville H."/>
            <person name="Raines C."/>
            <person name="Rensing S.A."/>
            <person name="Riano-Pachon D.M."/>
            <person name="Richier S."/>
            <person name="Rokitta S."/>
            <person name="Shiraiwa Y."/>
            <person name="Soanes D.M."/>
            <person name="van der Giezen M."/>
            <person name="Wahlund T.M."/>
            <person name="Williams B."/>
            <person name="Wilson W."/>
            <person name="Wolfe G."/>
            <person name="Wurch L.L."/>
        </authorList>
    </citation>
    <scope>NUCLEOTIDE SEQUENCE</scope>
</reference>
<dbReference type="InterPro" id="IPR032675">
    <property type="entry name" value="LRR_dom_sf"/>
</dbReference>
<dbReference type="GO" id="GO:0005829">
    <property type="term" value="C:cytosol"/>
    <property type="evidence" value="ECO:0007669"/>
    <property type="project" value="TreeGrafter"/>
</dbReference>
<reference evidence="4" key="2">
    <citation type="submission" date="2024-10" db="UniProtKB">
        <authorList>
            <consortium name="EnsemblProtists"/>
        </authorList>
    </citation>
    <scope>IDENTIFICATION</scope>
</reference>
<accession>A0A0D3J9S5</accession>
<proteinExistence type="predicted"/>
<keyword evidence="5" id="KW-1185">Reference proteome</keyword>
<dbReference type="KEGG" id="ehx:EMIHUDRAFT_117661"/>
<dbReference type="GO" id="GO:0005096">
    <property type="term" value="F:GTPase activator activity"/>
    <property type="evidence" value="ECO:0007669"/>
    <property type="project" value="UniProtKB-KW"/>
</dbReference>
<evidence type="ECO:0000256" key="2">
    <source>
        <dbReference type="ARBA" id="ARBA00022614"/>
    </source>
</evidence>
<dbReference type="GeneID" id="17265803"/>
<dbReference type="RefSeq" id="XP_005772689.1">
    <property type="nucleotide sequence ID" value="XM_005772632.1"/>
</dbReference>
<keyword evidence="3" id="KW-0677">Repeat</keyword>
<dbReference type="Proteomes" id="UP000013827">
    <property type="component" value="Unassembled WGS sequence"/>
</dbReference>
<sequence length="344" mass="36103">MPRRQDLERTDPDAFMDEEELRARSAPDRTGSFITKKLALGALSYCWLTAEHPDPRGEQLVSLAAAIEAAEAGDQAFPGEAAFFIDFASLPQKGPGGRRTPAEAAAFSAALGNMQIWYSHPLVTAFIARSLPSGHEKVLPLCRNLRKLWLFENHIGDDGVAALAKAALGGALSTLEDLHSDLKLKGNRIGDDGVQVLAAAMCGDGGEAGSLPSLKLLNLSSNRVGDFGAKALANAMASGAMPSLGLLYLGSNRIGDAGLCALASASASASGLEQLYLEHNQIGAFERLEHLALDHNNIGDNGVRALGTAACEGALPACRVISLNGNPLLSEEAQEKLRGRGVRT</sequence>
<keyword evidence="2" id="KW-0433">Leucine-rich repeat</keyword>
<dbReference type="AlphaFoldDB" id="A0A0D3J9S5"/>
<dbReference type="SUPFAM" id="SSF52047">
    <property type="entry name" value="RNI-like"/>
    <property type="match status" value="1"/>
</dbReference>
<dbReference type="GO" id="GO:0005634">
    <property type="term" value="C:nucleus"/>
    <property type="evidence" value="ECO:0007669"/>
    <property type="project" value="TreeGrafter"/>
</dbReference>
<evidence type="ECO:0000256" key="3">
    <source>
        <dbReference type="ARBA" id="ARBA00022737"/>
    </source>
</evidence>